<dbReference type="PANTHER" id="PTHR10655">
    <property type="entry name" value="LYSOPHOSPHOLIPASE-RELATED"/>
    <property type="match status" value="1"/>
</dbReference>
<comment type="similarity">
    <text evidence="1">Belongs to the AB hydrolase superfamily. AB hydrolase 2 family.</text>
</comment>
<feature type="domain" description="Phospholipase/carboxylesterase/thioesterase" evidence="3">
    <location>
        <begin position="13"/>
        <end position="205"/>
    </location>
</feature>
<sequence>MSKNYSIATTGASLDKAKAAVILLHGRGAAAESMFGLADIFEQPDIAYFAPQAPGGTWYPYSFLAALDRNEPHLSSSLAEVGNAVSWLQDKKLDLARIALLGFSQGGCLALEFAARNARRYGAVIGLSAGLIGPDRAPRDYAGSLADTPVFLGSSDIDPHIPVERVRESSRVLSALGGQVVERIYPGMGHEINDDEVDQVRALLSALVAAP</sequence>
<gene>
    <name evidence="4" type="ORF">ABXS05_17375</name>
</gene>
<evidence type="ECO:0000256" key="2">
    <source>
        <dbReference type="ARBA" id="ARBA00022801"/>
    </source>
</evidence>
<keyword evidence="5" id="KW-1185">Reference proteome</keyword>
<comment type="caution">
    <text evidence="4">The sequence shown here is derived from an EMBL/GenBank/DDBJ whole genome shotgun (WGS) entry which is preliminary data.</text>
</comment>
<name>A0ABV3PNW9_9HYPH</name>
<dbReference type="Gene3D" id="3.40.50.1820">
    <property type="entry name" value="alpha/beta hydrolase"/>
    <property type="match status" value="1"/>
</dbReference>
<dbReference type="GO" id="GO:0016787">
    <property type="term" value="F:hydrolase activity"/>
    <property type="evidence" value="ECO:0007669"/>
    <property type="project" value="UniProtKB-KW"/>
</dbReference>
<dbReference type="Proteomes" id="UP001555786">
    <property type="component" value="Unassembled WGS sequence"/>
</dbReference>
<keyword evidence="2 4" id="KW-0378">Hydrolase</keyword>
<accession>A0ABV3PNW9</accession>
<dbReference type="EMBL" id="JBFNQD010000005">
    <property type="protein sequence ID" value="MEW9307327.1"/>
    <property type="molecule type" value="Genomic_DNA"/>
</dbReference>
<dbReference type="Pfam" id="PF02230">
    <property type="entry name" value="Abhydrolase_2"/>
    <property type="match status" value="1"/>
</dbReference>
<evidence type="ECO:0000313" key="5">
    <source>
        <dbReference type="Proteomes" id="UP001555786"/>
    </source>
</evidence>
<organism evidence="4 5">
    <name type="scientific">Labrys neptuniae</name>
    <dbReference type="NCBI Taxonomy" id="376174"/>
    <lineage>
        <taxon>Bacteria</taxon>
        <taxon>Pseudomonadati</taxon>
        <taxon>Pseudomonadota</taxon>
        <taxon>Alphaproteobacteria</taxon>
        <taxon>Hyphomicrobiales</taxon>
        <taxon>Xanthobacteraceae</taxon>
        <taxon>Labrys</taxon>
    </lineage>
</organism>
<proteinExistence type="inferred from homology"/>
<dbReference type="InterPro" id="IPR029058">
    <property type="entry name" value="AB_hydrolase_fold"/>
</dbReference>
<dbReference type="PANTHER" id="PTHR10655:SF17">
    <property type="entry name" value="LYSOPHOSPHOLIPASE-LIKE PROTEIN 1"/>
    <property type="match status" value="1"/>
</dbReference>
<reference evidence="4 5" key="1">
    <citation type="submission" date="2024-07" db="EMBL/GenBank/DDBJ databases">
        <title>Description of Labrys sedimenti sp. nov., isolated from a diclofenac-degrading enrichment culture.</title>
        <authorList>
            <person name="Tancsics A."/>
            <person name="Csepanyi A."/>
        </authorList>
    </citation>
    <scope>NUCLEOTIDE SEQUENCE [LARGE SCALE GENOMIC DNA]</scope>
    <source>
        <strain evidence="4 5">LMG 23578</strain>
    </source>
</reference>
<evidence type="ECO:0000259" key="3">
    <source>
        <dbReference type="Pfam" id="PF02230"/>
    </source>
</evidence>
<dbReference type="RefSeq" id="WP_367624802.1">
    <property type="nucleotide sequence ID" value="NZ_JBFNQD010000005.1"/>
</dbReference>
<evidence type="ECO:0000256" key="1">
    <source>
        <dbReference type="ARBA" id="ARBA00006499"/>
    </source>
</evidence>
<evidence type="ECO:0000313" key="4">
    <source>
        <dbReference type="EMBL" id="MEW9307327.1"/>
    </source>
</evidence>
<dbReference type="InterPro" id="IPR003140">
    <property type="entry name" value="PLipase/COase/thioEstase"/>
</dbReference>
<dbReference type="SUPFAM" id="SSF53474">
    <property type="entry name" value="alpha/beta-Hydrolases"/>
    <property type="match status" value="1"/>
</dbReference>
<dbReference type="InterPro" id="IPR050565">
    <property type="entry name" value="LYPA1-2/EST-like"/>
</dbReference>
<protein>
    <submittedName>
        <fullName evidence="4">Alpha/beta hydrolase</fullName>
    </submittedName>
</protein>